<name>A0AAD7EAW8_9AGAR</name>
<proteinExistence type="predicted"/>
<organism evidence="1 2">
    <name type="scientific">Mycena albidolilacea</name>
    <dbReference type="NCBI Taxonomy" id="1033008"/>
    <lineage>
        <taxon>Eukaryota</taxon>
        <taxon>Fungi</taxon>
        <taxon>Dikarya</taxon>
        <taxon>Basidiomycota</taxon>
        <taxon>Agaricomycotina</taxon>
        <taxon>Agaricomycetes</taxon>
        <taxon>Agaricomycetidae</taxon>
        <taxon>Agaricales</taxon>
        <taxon>Marasmiineae</taxon>
        <taxon>Mycenaceae</taxon>
        <taxon>Mycena</taxon>
    </lineage>
</organism>
<sequence length="255" mass="28851">MDPALAASPIVQVAKPLALPTLFQWVLFGVLSVQDPWAIKCLVYSLYTLLVVETVLLTHDAFQRFTYGFADFEALITDDLGWFEVPIMSGPNAVECFGSCWLLIWHQHHGYSHTAAVEKPNNDVKMMHIMVDTLIKPLMSLTSTVGAILTGGFTFQDSLSHLKAPIWHSTTTQRIKQLLVYGIFDQYVLLFHTVKYRFPTGIRRRGKYRNPDGEPNPYTGSEGAWLQLVRCALLYTWCPISERDSEEDGSPRRGI</sequence>
<dbReference type="EMBL" id="JARIHO010000091">
    <property type="protein sequence ID" value="KAJ7306737.1"/>
    <property type="molecule type" value="Genomic_DNA"/>
</dbReference>
<protein>
    <submittedName>
        <fullName evidence="1">Uncharacterized protein</fullName>
    </submittedName>
</protein>
<reference evidence="1" key="1">
    <citation type="submission" date="2023-03" db="EMBL/GenBank/DDBJ databases">
        <title>Massive genome expansion in bonnet fungi (Mycena s.s.) driven by repeated elements and novel gene families across ecological guilds.</title>
        <authorList>
            <consortium name="Lawrence Berkeley National Laboratory"/>
            <person name="Harder C.B."/>
            <person name="Miyauchi S."/>
            <person name="Viragh M."/>
            <person name="Kuo A."/>
            <person name="Thoen E."/>
            <person name="Andreopoulos B."/>
            <person name="Lu D."/>
            <person name="Skrede I."/>
            <person name="Drula E."/>
            <person name="Henrissat B."/>
            <person name="Morin E."/>
            <person name="Kohler A."/>
            <person name="Barry K."/>
            <person name="LaButti K."/>
            <person name="Morin E."/>
            <person name="Salamov A."/>
            <person name="Lipzen A."/>
            <person name="Mereny Z."/>
            <person name="Hegedus B."/>
            <person name="Baldrian P."/>
            <person name="Stursova M."/>
            <person name="Weitz H."/>
            <person name="Taylor A."/>
            <person name="Grigoriev I.V."/>
            <person name="Nagy L.G."/>
            <person name="Martin F."/>
            <person name="Kauserud H."/>
        </authorList>
    </citation>
    <scope>NUCLEOTIDE SEQUENCE</scope>
    <source>
        <strain evidence="1">CBHHK002</strain>
    </source>
</reference>
<dbReference type="Proteomes" id="UP001218218">
    <property type="component" value="Unassembled WGS sequence"/>
</dbReference>
<dbReference type="AlphaFoldDB" id="A0AAD7EAW8"/>
<evidence type="ECO:0000313" key="1">
    <source>
        <dbReference type="EMBL" id="KAJ7306737.1"/>
    </source>
</evidence>
<comment type="caution">
    <text evidence="1">The sequence shown here is derived from an EMBL/GenBank/DDBJ whole genome shotgun (WGS) entry which is preliminary data.</text>
</comment>
<evidence type="ECO:0000313" key="2">
    <source>
        <dbReference type="Proteomes" id="UP001218218"/>
    </source>
</evidence>
<keyword evidence="2" id="KW-1185">Reference proteome</keyword>
<accession>A0AAD7EAW8</accession>
<gene>
    <name evidence="1" type="ORF">DFH08DRAFT_824476</name>
</gene>